<comment type="caution">
    <text evidence="2">The sequence shown here is derived from an EMBL/GenBank/DDBJ whole genome shotgun (WGS) entry which is preliminary data.</text>
</comment>
<name>A0A926FFH4_9FIRM</name>
<reference evidence="2" key="1">
    <citation type="submission" date="2020-08" db="EMBL/GenBank/DDBJ databases">
        <title>Genome public.</title>
        <authorList>
            <person name="Liu C."/>
            <person name="Sun Q."/>
        </authorList>
    </citation>
    <scope>NUCLEOTIDE SEQUENCE</scope>
    <source>
        <strain evidence="2">NSJ-50</strain>
    </source>
</reference>
<keyword evidence="1" id="KW-0812">Transmembrane</keyword>
<proteinExistence type="predicted"/>
<sequence length="38" mass="4051">MLKLILIFLSGVAVGGFLGVIFMCCFISAGQADKKETE</sequence>
<gene>
    <name evidence="2" type="ORF">H8706_11590</name>
</gene>
<dbReference type="Proteomes" id="UP000647416">
    <property type="component" value="Unassembled WGS sequence"/>
</dbReference>
<dbReference type="InterPro" id="IPR024522">
    <property type="entry name" value="DUF3789"/>
</dbReference>
<evidence type="ECO:0000313" key="3">
    <source>
        <dbReference type="Proteomes" id="UP000647416"/>
    </source>
</evidence>
<dbReference type="AlphaFoldDB" id="A0A926FFH4"/>
<organism evidence="2 3">
    <name type="scientific">Qingrenia yutianensis</name>
    <dbReference type="NCBI Taxonomy" id="2763676"/>
    <lineage>
        <taxon>Bacteria</taxon>
        <taxon>Bacillati</taxon>
        <taxon>Bacillota</taxon>
        <taxon>Clostridia</taxon>
        <taxon>Eubacteriales</taxon>
        <taxon>Oscillospiraceae</taxon>
        <taxon>Qingrenia</taxon>
    </lineage>
</organism>
<evidence type="ECO:0000256" key="1">
    <source>
        <dbReference type="SAM" id="Phobius"/>
    </source>
</evidence>
<accession>A0A926FFH4</accession>
<feature type="transmembrane region" description="Helical" evidence="1">
    <location>
        <begin position="6"/>
        <end position="29"/>
    </location>
</feature>
<protein>
    <submittedName>
        <fullName evidence="2">DUF3789 domain-containing protein</fullName>
    </submittedName>
</protein>
<dbReference type="EMBL" id="JACRTE010000038">
    <property type="protein sequence ID" value="MBC8597499.1"/>
    <property type="molecule type" value="Genomic_DNA"/>
</dbReference>
<evidence type="ECO:0000313" key="2">
    <source>
        <dbReference type="EMBL" id="MBC8597499.1"/>
    </source>
</evidence>
<dbReference type="Pfam" id="PF12664">
    <property type="entry name" value="DUF3789"/>
    <property type="match status" value="1"/>
</dbReference>
<keyword evidence="1" id="KW-0472">Membrane</keyword>
<keyword evidence="3" id="KW-1185">Reference proteome</keyword>
<keyword evidence="1" id="KW-1133">Transmembrane helix</keyword>